<dbReference type="SUPFAM" id="SSF56784">
    <property type="entry name" value="HAD-like"/>
    <property type="match status" value="1"/>
</dbReference>
<feature type="domain" description="PCI" evidence="2">
    <location>
        <begin position="521"/>
        <end position="698"/>
    </location>
</feature>
<dbReference type="PANTHER" id="PTHR12725">
    <property type="entry name" value="HALOACID DEHALOGENASE-LIKE HYDROLASE"/>
    <property type="match status" value="1"/>
</dbReference>
<dbReference type="InterPro" id="IPR010237">
    <property type="entry name" value="Pyr-5-nucltdase"/>
</dbReference>
<dbReference type="Gene3D" id="1.10.150.450">
    <property type="match status" value="1"/>
</dbReference>
<dbReference type="InterPro" id="IPR006439">
    <property type="entry name" value="HAD-SF_hydro_IA"/>
</dbReference>
<feature type="compositionally biased region" description="Polar residues" evidence="1">
    <location>
        <begin position="289"/>
        <end position="299"/>
    </location>
</feature>
<evidence type="ECO:0000313" key="3">
    <source>
        <dbReference type="EMBL" id="CAI9108133.1"/>
    </source>
</evidence>
<feature type="compositionally biased region" description="Basic and acidic residues" evidence="1">
    <location>
        <begin position="347"/>
        <end position="363"/>
    </location>
</feature>
<dbReference type="Pfam" id="PF00702">
    <property type="entry name" value="Hydrolase"/>
    <property type="match status" value="1"/>
</dbReference>
<dbReference type="Gene3D" id="3.40.50.1000">
    <property type="entry name" value="HAD superfamily/HAD-like"/>
    <property type="match status" value="1"/>
</dbReference>
<dbReference type="PROSITE" id="PS50250">
    <property type="entry name" value="PCI"/>
    <property type="match status" value="1"/>
</dbReference>
<dbReference type="SFLD" id="SFLDS00003">
    <property type="entry name" value="Haloacid_Dehalogenase"/>
    <property type="match status" value="1"/>
</dbReference>
<dbReference type="Proteomes" id="UP001161247">
    <property type="component" value="Chromosome 5"/>
</dbReference>
<keyword evidence="4" id="KW-1185">Reference proteome</keyword>
<evidence type="ECO:0000313" key="4">
    <source>
        <dbReference type="Proteomes" id="UP001161247"/>
    </source>
</evidence>
<feature type="compositionally biased region" description="Low complexity" evidence="1">
    <location>
        <begin position="308"/>
        <end position="318"/>
    </location>
</feature>
<dbReference type="SFLD" id="SFLDG01132">
    <property type="entry name" value="C1.5.3:_5'-Nucleotidase_Like"/>
    <property type="match status" value="1"/>
</dbReference>
<evidence type="ECO:0000256" key="1">
    <source>
        <dbReference type="SAM" id="MobiDB-lite"/>
    </source>
</evidence>
<proteinExistence type="predicted"/>
<name>A0AAV1DMJ7_OLDCO</name>
<protein>
    <submittedName>
        <fullName evidence="3">OLC1v1007662C2</fullName>
    </submittedName>
</protein>
<dbReference type="InterPro" id="IPR023214">
    <property type="entry name" value="HAD_sf"/>
</dbReference>
<dbReference type="InterPro" id="IPR005062">
    <property type="entry name" value="SAC3/GANP/THP3_conserved"/>
</dbReference>
<feature type="compositionally biased region" description="Polar residues" evidence="1">
    <location>
        <begin position="336"/>
        <end position="346"/>
    </location>
</feature>
<evidence type="ECO:0000259" key="2">
    <source>
        <dbReference type="PROSITE" id="PS50250"/>
    </source>
</evidence>
<dbReference type="Pfam" id="PF03399">
    <property type="entry name" value="SAC3_GANP"/>
    <property type="match status" value="1"/>
</dbReference>
<feature type="region of interest" description="Disordered" evidence="1">
    <location>
        <begin position="289"/>
        <end position="373"/>
    </location>
</feature>
<dbReference type="SFLD" id="SFLDG01129">
    <property type="entry name" value="C1.5:_HAD__Beta-PGM__Phosphata"/>
    <property type="match status" value="1"/>
</dbReference>
<reference evidence="3" key="1">
    <citation type="submission" date="2023-03" db="EMBL/GenBank/DDBJ databases">
        <authorList>
            <person name="Julca I."/>
        </authorList>
    </citation>
    <scope>NUCLEOTIDE SEQUENCE</scope>
</reference>
<sequence>MEKKDSYKQVSGPKYDCLLFDVDDTLYPFSSGISAEVTKNIMEYMITKLGVKEENVKELNGQLYKEYGTTMAGLRAIGYDFDYDDYHAFVHGRLPYDKLLKPDPVLRNLLHSLPIRKFVFSNANDAHVAKVLSRLGLEDCFEGIITFETLNPSHNSSVPNEDDVSELPKIPVVCKPFAEAFETVFKVADIDPEKTVFFDDSIRNLKTAKSLGVHTVWVGSSHRTNGVDHALESIHNVREALPELWEAIEAEASDARYSGKLAIETSQESSCFCSPSSSCCPEHHQRMAESNQPFRQTRSAGGRNAQFSSSSSSTTSDSRYQPPHNRNFNPRRKVQPVNNLSSNFTRSNEKNTTENRAPIRGDDIVDESGENNRHPTIIGTCPYMCPVEERLRRERLRDLAVFERLYGDPGKSSPSLAAKKFCRTISTRDMQASDLRPLSVLDETLNYLLGLFDSKEHPFDVVHDFIFDRTRSIRQDLSMQNITNRQAITMYERMVKFHIFSHQRLYRSCSSPNVSSALHLNLEQLNKSLTTLFNLYEANDTSPTHENEAEFRSIYVLLQIHPDSKGEPLSLWFRGLHSAVMKSKPMHFAKDILRYFRLGNYKRFMYTLETQASVLQYCIVEPCINEVRALAVCCLNQAGYKLQPIPLEDLSNILSLEESDVESFCNDCGLHITTDEVGNKFLTPKQSSFRLPKSGLQKHYPLCFEGLARPVFC</sequence>
<dbReference type="PANTHER" id="PTHR12725:SF72">
    <property type="entry name" value="HALOACID DEHALOGENASE-LIKE HYDROLASE"/>
    <property type="match status" value="1"/>
</dbReference>
<dbReference type="EMBL" id="OX459122">
    <property type="protein sequence ID" value="CAI9108133.1"/>
    <property type="molecule type" value="Genomic_DNA"/>
</dbReference>
<dbReference type="InterPro" id="IPR036412">
    <property type="entry name" value="HAD-like_sf"/>
</dbReference>
<dbReference type="InterPro" id="IPR000717">
    <property type="entry name" value="PCI_dom"/>
</dbReference>
<dbReference type="NCBIfam" id="TIGR01993">
    <property type="entry name" value="Pyr-5-nucltdase"/>
    <property type="match status" value="1"/>
</dbReference>
<dbReference type="NCBIfam" id="TIGR01509">
    <property type="entry name" value="HAD-SF-IA-v3"/>
    <property type="match status" value="1"/>
</dbReference>
<gene>
    <name evidence="3" type="ORF">OLC1_LOCUS16271</name>
</gene>
<organism evidence="3 4">
    <name type="scientific">Oldenlandia corymbosa var. corymbosa</name>
    <dbReference type="NCBI Taxonomy" id="529605"/>
    <lineage>
        <taxon>Eukaryota</taxon>
        <taxon>Viridiplantae</taxon>
        <taxon>Streptophyta</taxon>
        <taxon>Embryophyta</taxon>
        <taxon>Tracheophyta</taxon>
        <taxon>Spermatophyta</taxon>
        <taxon>Magnoliopsida</taxon>
        <taxon>eudicotyledons</taxon>
        <taxon>Gunneridae</taxon>
        <taxon>Pentapetalae</taxon>
        <taxon>asterids</taxon>
        <taxon>lamiids</taxon>
        <taxon>Gentianales</taxon>
        <taxon>Rubiaceae</taxon>
        <taxon>Rubioideae</taxon>
        <taxon>Spermacoceae</taxon>
        <taxon>Hedyotis-Oldenlandia complex</taxon>
        <taxon>Oldenlandia</taxon>
    </lineage>
</organism>
<dbReference type="Gene3D" id="1.25.40.990">
    <property type="match status" value="1"/>
</dbReference>
<dbReference type="CDD" id="cd02604">
    <property type="entry name" value="HAD_5NT"/>
    <property type="match status" value="1"/>
</dbReference>
<dbReference type="AlphaFoldDB" id="A0AAV1DMJ7"/>
<accession>A0AAV1DMJ7</accession>